<accession>M3D1I0</accession>
<evidence type="ECO:0000313" key="2">
    <source>
        <dbReference type="Proteomes" id="UP000016931"/>
    </source>
</evidence>
<protein>
    <submittedName>
        <fullName evidence="1">Uncharacterized protein</fullName>
    </submittedName>
</protein>
<dbReference type="EMBL" id="KB456266">
    <property type="protein sequence ID" value="EMF10992.1"/>
    <property type="molecule type" value="Genomic_DNA"/>
</dbReference>
<dbReference type="HOGENOM" id="CLU_1157002_0_0_1"/>
<keyword evidence="2" id="KW-1185">Reference proteome</keyword>
<proteinExistence type="predicted"/>
<gene>
    <name evidence="1" type="ORF">SEPMUDRAFT_150041</name>
</gene>
<dbReference type="Proteomes" id="UP000016931">
    <property type="component" value="Unassembled WGS sequence"/>
</dbReference>
<name>M3D1I0_SPHMS</name>
<evidence type="ECO:0000313" key="1">
    <source>
        <dbReference type="EMBL" id="EMF10992.1"/>
    </source>
</evidence>
<sequence length="240" mass="26631">MSQESIHNQLAVDDLRTLVQLYLLGPWCGPDMEVLPFGPGPSMSPFLGSYCASDYRARGAIMPGLGWYHRNAVLRSGTVTNRGTAKQPAPNAARASLMPRNPTIEKTISQEYGHLQHPGMPSILMKVDTPALSSYFRHCTEEPHPALCSDAKGCQASCCFVLAIFACPVCMFLHINMLSIPRERSSATKDGLQYQAVRLYRRLSRPLRLLLLRKTFSAVHRCTSWTQARSLKDPPVSASR</sequence>
<organism evidence="1 2">
    <name type="scientific">Sphaerulina musiva (strain SO2202)</name>
    <name type="common">Poplar stem canker fungus</name>
    <name type="synonym">Septoria musiva</name>
    <dbReference type="NCBI Taxonomy" id="692275"/>
    <lineage>
        <taxon>Eukaryota</taxon>
        <taxon>Fungi</taxon>
        <taxon>Dikarya</taxon>
        <taxon>Ascomycota</taxon>
        <taxon>Pezizomycotina</taxon>
        <taxon>Dothideomycetes</taxon>
        <taxon>Dothideomycetidae</taxon>
        <taxon>Mycosphaerellales</taxon>
        <taxon>Mycosphaerellaceae</taxon>
        <taxon>Sphaerulina</taxon>
    </lineage>
</organism>
<dbReference type="RefSeq" id="XP_016759113.1">
    <property type="nucleotide sequence ID" value="XM_016905929.1"/>
</dbReference>
<dbReference type="GeneID" id="27903066"/>
<dbReference type="AlphaFoldDB" id="M3D1I0"/>
<reference evidence="1 2" key="1">
    <citation type="journal article" date="2012" name="PLoS Pathog.">
        <title>Diverse lifestyles and strategies of plant pathogenesis encoded in the genomes of eighteen Dothideomycetes fungi.</title>
        <authorList>
            <person name="Ohm R.A."/>
            <person name="Feau N."/>
            <person name="Henrissat B."/>
            <person name="Schoch C.L."/>
            <person name="Horwitz B.A."/>
            <person name="Barry K.W."/>
            <person name="Condon B.J."/>
            <person name="Copeland A.C."/>
            <person name="Dhillon B."/>
            <person name="Glaser F."/>
            <person name="Hesse C.N."/>
            <person name="Kosti I."/>
            <person name="LaButti K."/>
            <person name="Lindquist E.A."/>
            <person name="Lucas S."/>
            <person name="Salamov A.A."/>
            <person name="Bradshaw R.E."/>
            <person name="Ciuffetti L."/>
            <person name="Hamelin R.C."/>
            <person name="Kema G.H.J."/>
            <person name="Lawrence C."/>
            <person name="Scott J.A."/>
            <person name="Spatafora J.W."/>
            <person name="Turgeon B.G."/>
            <person name="de Wit P.J.G.M."/>
            <person name="Zhong S."/>
            <person name="Goodwin S.B."/>
            <person name="Grigoriev I.V."/>
        </authorList>
    </citation>
    <scope>NUCLEOTIDE SEQUENCE [LARGE SCALE GENOMIC DNA]</scope>
    <source>
        <strain evidence="1 2">SO2202</strain>
    </source>
</reference>